<proteinExistence type="predicted"/>
<dbReference type="SUPFAM" id="SSF82866">
    <property type="entry name" value="Multidrug efflux transporter AcrB transmembrane domain"/>
    <property type="match status" value="2"/>
</dbReference>
<feature type="transmembrane region" description="Helical" evidence="2">
    <location>
        <begin position="392"/>
        <end position="417"/>
    </location>
</feature>
<feature type="transmembrane region" description="Helical" evidence="2">
    <location>
        <begin position="527"/>
        <end position="545"/>
    </location>
</feature>
<keyword evidence="2" id="KW-1133">Transmembrane helix</keyword>
<keyword evidence="4" id="KW-1185">Reference proteome</keyword>
<dbReference type="GO" id="GO:0005886">
    <property type="term" value="C:plasma membrane"/>
    <property type="evidence" value="ECO:0007669"/>
    <property type="project" value="TreeGrafter"/>
</dbReference>
<dbReference type="InterPro" id="IPR001036">
    <property type="entry name" value="Acrflvin-R"/>
</dbReference>
<evidence type="ECO:0000256" key="1">
    <source>
        <dbReference type="SAM" id="MobiDB-lite"/>
    </source>
</evidence>
<feature type="transmembrane region" description="Helical" evidence="2">
    <location>
        <begin position="437"/>
        <end position="457"/>
    </location>
</feature>
<dbReference type="PANTHER" id="PTHR32063:SF0">
    <property type="entry name" value="SWARMING MOTILITY PROTEIN SWRC"/>
    <property type="match status" value="1"/>
</dbReference>
<protein>
    <submittedName>
        <fullName evidence="3">Multidrug efflux pump subunit AcrB</fullName>
    </submittedName>
</protein>
<dbReference type="InterPro" id="IPR027463">
    <property type="entry name" value="AcrB_DN_DC_subdom"/>
</dbReference>
<feature type="transmembrane region" description="Helical" evidence="2">
    <location>
        <begin position="910"/>
        <end position="931"/>
    </location>
</feature>
<dbReference type="PANTHER" id="PTHR32063">
    <property type="match status" value="1"/>
</dbReference>
<dbReference type="RefSeq" id="WP_166844787.1">
    <property type="nucleotide sequence ID" value="NZ_JAAONY010000002.1"/>
</dbReference>
<dbReference type="PRINTS" id="PR00702">
    <property type="entry name" value="ACRIFLAVINRP"/>
</dbReference>
<name>A0A7X0MY57_9GAMM</name>
<evidence type="ECO:0000313" key="3">
    <source>
        <dbReference type="EMBL" id="MBB6521657.1"/>
    </source>
</evidence>
<accession>A0A7X0MY57</accession>
<dbReference type="Gene3D" id="3.30.2090.10">
    <property type="entry name" value="Multidrug efflux transporter AcrB TolC docking domain, DN and DC subdomains"/>
    <property type="match status" value="2"/>
</dbReference>
<feature type="transmembrane region" description="Helical" evidence="2">
    <location>
        <begin position="952"/>
        <end position="975"/>
    </location>
</feature>
<feature type="transmembrane region" description="Helical" evidence="2">
    <location>
        <begin position="880"/>
        <end position="904"/>
    </location>
</feature>
<evidence type="ECO:0000313" key="4">
    <source>
        <dbReference type="Proteomes" id="UP000528457"/>
    </source>
</evidence>
<reference evidence="3 4" key="1">
    <citation type="submission" date="2020-08" db="EMBL/GenBank/DDBJ databases">
        <title>Genomic Encyclopedia of Type Strains, Phase IV (KMG-IV): sequencing the most valuable type-strain genomes for metagenomic binning, comparative biology and taxonomic classification.</title>
        <authorList>
            <person name="Goeker M."/>
        </authorList>
    </citation>
    <scope>NUCLEOTIDE SEQUENCE [LARGE SCALE GENOMIC DNA]</scope>
    <source>
        <strain evidence="3 4">DSM 22368</strain>
    </source>
</reference>
<dbReference type="Gene3D" id="3.30.70.1320">
    <property type="entry name" value="Multidrug efflux transporter AcrB pore domain like"/>
    <property type="match status" value="1"/>
</dbReference>
<feature type="transmembrane region" description="Helical" evidence="2">
    <location>
        <begin position="854"/>
        <end position="873"/>
    </location>
</feature>
<dbReference type="Pfam" id="PF00873">
    <property type="entry name" value="ACR_tran"/>
    <property type="match status" value="1"/>
</dbReference>
<feature type="region of interest" description="Disordered" evidence="1">
    <location>
        <begin position="1020"/>
        <end position="1040"/>
    </location>
</feature>
<evidence type="ECO:0000256" key="2">
    <source>
        <dbReference type="SAM" id="Phobius"/>
    </source>
</evidence>
<gene>
    <name evidence="3" type="ORF">HNR48_001942</name>
</gene>
<dbReference type="AlphaFoldDB" id="A0A7X0MY57"/>
<sequence>MKLTSNALKNPAAVLVILAMVLLFGIYSLSKLPVQLFPDIQNPAITVQTSWRAASPREVESEIVEPIESVLRGLPGMKEMRAFANKGNAFIEMEFGLETDMQRSLMEVIARMNRLDPLPRDASQPVVTLGRGRGGDTPALTYFFLQQLPGTAGNIQDYQSFAEDVIRPAIEAVPGVARVTAQDSSATPEELVISFDPYRAAELGIPLSTAAARLGRANDVSGGFVDVGRRQYTLRFTGRYEPWELKELVLEWRDGRPIKLGDIADVSVTREETLLHNTQNGNPAISIRIDKENSANALQTLVAVKDTVQKLNEERLTEKGLVMVQSFDASVFIYRAITLVTSNIVLGIMLAVGILWWFLRRLRATLIVAIAIPTSLLATFIMLKLTGRSLNIISLAGLAFAVGMVLDAAIVVLENIVRLRERGLSDNDASLEGAGQVWGALLASTATTVAIFLPVMFMKEVEGQLFSDLAITIAIAVVMSLFIAVSILPLAAKYWLKDLQLSDHNLGLWQKISGAIMALTSTAKKRAIVAATLICVPVASSYVLLPEMDYLPPVKRDAVDAFFRLPPGINKDTVAKEYIQVLDERMKPFMKGEREPALKNYYILTFGSFGGTMGARVKDQSQVKALEKIMREEIFVDLPDLRAYPAQGNLFGGFGGDRSVNIHLQAKDREALAKAAALGQKKLREILKIDDVRVNPSLEQTEPELRLQPDDRKIAEAGWSRSDVAQIVRSMGNGLYVGEHFNGEKRLDIILRAQPWTSPEALATTPMATPAGNIVPLGELVSIDRTVGPQQLRRIDRRRTISIFIRPPEGMSLEHIMEVIKSDVEPLLRAELPADASILYGGSANALERAVNSMASNFAIALLVLFLLMAALFRSAKDSLLVVLAMPLAMAGGIFALQILNLFTFQPLDLLTMIGFVILLGLVVNNAILLVHQTRSAEREGMSRDEAVKSALMTRLRPIFMSTATSVFGMLPLLLMPGASSVIYRGLAAVIVGGMCVSTLFTLILLPCFLRMGKKQQSDIPLEHRTSNEVKTSEPKTIAS</sequence>
<dbReference type="InParanoid" id="A0A7X0MY57"/>
<feature type="transmembrane region" description="Helical" evidence="2">
    <location>
        <begin position="366"/>
        <end position="386"/>
    </location>
</feature>
<feature type="transmembrane region" description="Helical" evidence="2">
    <location>
        <begin position="332"/>
        <end position="359"/>
    </location>
</feature>
<comment type="caution">
    <text evidence="3">The sequence shown here is derived from an EMBL/GenBank/DDBJ whole genome shotgun (WGS) entry which is preliminary data.</text>
</comment>
<dbReference type="Gene3D" id="1.20.1640.10">
    <property type="entry name" value="Multidrug efflux transporter AcrB transmembrane domain"/>
    <property type="match status" value="2"/>
</dbReference>
<feature type="transmembrane region" description="Helical" evidence="2">
    <location>
        <begin position="12"/>
        <end position="30"/>
    </location>
</feature>
<feature type="transmembrane region" description="Helical" evidence="2">
    <location>
        <begin position="987"/>
        <end position="1010"/>
    </location>
</feature>
<organism evidence="3 4">
    <name type="scientific">Pseudoteredinibacter isoporae</name>
    <dbReference type="NCBI Taxonomy" id="570281"/>
    <lineage>
        <taxon>Bacteria</taxon>
        <taxon>Pseudomonadati</taxon>
        <taxon>Pseudomonadota</taxon>
        <taxon>Gammaproteobacteria</taxon>
        <taxon>Cellvibrionales</taxon>
        <taxon>Cellvibrionaceae</taxon>
        <taxon>Pseudoteredinibacter</taxon>
    </lineage>
</organism>
<dbReference type="EMBL" id="JACHHT010000002">
    <property type="protein sequence ID" value="MBB6521657.1"/>
    <property type="molecule type" value="Genomic_DNA"/>
</dbReference>
<feature type="compositionally biased region" description="Basic and acidic residues" evidence="1">
    <location>
        <begin position="1021"/>
        <end position="1034"/>
    </location>
</feature>
<feature type="transmembrane region" description="Helical" evidence="2">
    <location>
        <begin position="469"/>
        <end position="492"/>
    </location>
</feature>
<keyword evidence="2" id="KW-0812">Transmembrane</keyword>
<dbReference type="Gene3D" id="3.30.70.1430">
    <property type="entry name" value="Multidrug efflux transporter AcrB pore domain"/>
    <property type="match status" value="2"/>
</dbReference>
<dbReference type="SUPFAM" id="SSF82693">
    <property type="entry name" value="Multidrug efflux transporter AcrB pore domain, PN1, PN2, PC1 and PC2 subdomains"/>
    <property type="match status" value="2"/>
</dbReference>
<dbReference type="GO" id="GO:0042910">
    <property type="term" value="F:xenobiotic transmembrane transporter activity"/>
    <property type="evidence" value="ECO:0007669"/>
    <property type="project" value="TreeGrafter"/>
</dbReference>
<keyword evidence="2" id="KW-0472">Membrane</keyword>
<dbReference type="Proteomes" id="UP000528457">
    <property type="component" value="Unassembled WGS sequence"/>
</dbReference>
<dbReference type="Gene3D" id="3.30.70.1440">
    <property type="entry name" value="Multidrug efflux transporter AcrB pore domain"/>
    <property type="match status" value="1"/>
</dbReference>
<dbReference type="SUPFAM" id="SSF82714">
    <property type="entry name" value="Multidrug efflux transporter AcrB TolC docking domain, DN and DC subdomains"/>
    <property type="match status" value="2"/>
</dbReference>